<dbReference type="GO" id="GO:0006508">
    <property type="term" value="P:proteolysis"/>
    <property type="evidence" value="ECO:0007669"/>
    <property type="project" value="UniProtKB-KW"/>
</dbReference>
<dbReference type="Proteomes" id="UP000005018">
    <property type="component" value="Chromosome 2"/>
</dbReference>
<evidence type="ECO:0000256" key="14">
    <source>
        <dbReference type="SAM" id="MobiDB-lite"/>
    </source>
</evidence>
<dbReference type="CDD" id="cd05474">
    <property type="entry name" value="SAP_like"/>
    <property type="match status" value="1"/>
</dbReference>
<dbReference type="OrthoDB" id="771136at2759"/>
<keyword evidence="5" id="KW-0964">Secreted</keyword>
<dbReference type="SUPFAM" id="SSF50630">
    <property type="entry name" value="Acid proteases"/>
    <property type="match status" value="1"/>
</dbReference>
<evidence type="ECO:0000256" key="6">
    <source>
        <dbReference type="ARBA" id="ARBA00022670"/>
    </source>
</evidence>
<evidence type="ECO:0000313" key="16">
    <source>
        <dbReference type="EMBL" id="CCG22093.1"/>
    </source>
</evidence>
<comment type="catalytic activity">
    <reaction evidence="1">
        <text>Preferential cleavage at the carboxyl of hydrophobic amino acids, but fails to cleave 15-Leu-|-Tyr-16, 16-Tyr-|-Leu-17 and 24-Phe-|-Phe-25 of insulin B chain. Activates trypsinogen, and degrades keratin.</text>
        <dbReference type="EC" id="3.4.23.24"/>
    </reaction>
</comment>
<evidence type="ECO:0000256" key="13">
    <source>
        <dbReference type="RuleBase" id="RU000454"/>
    </source>
</evidence>
<dbReference type="PANTHER" id="PTHR47966:SF65">
    <property type="entry name" value="ASPARTIC-TYPE ENDOPEPTIDASE"/>
    <property type="match status" value="1"/>
</dbReference>
<dbReference type="GO" id="GO:0005576">
    <property type="term" value="C:extracellular region"/>
    <property type="evidence" value="ECO:0007669"/>
    <property type="project" value="UniProtKB-SubCell"/>
</dbReference>
<keyword evidence="7" id="KW-0732">Signal</keyword>
<dbReference type="HOGENOM" id="CLU_013253_9_1_1"/>
<reference evidence="16 17" key="1">
    <citation type="journal article" date="2012" name="PLoS ONE">
        <title>Sequence and analysis of the genome of the pathogenic yeast Candida orthopsilosis.</title>
        <authorList>
            <person name="Riccombeni A."/>
            <person name="Vidanes G."/>
            <person name="Proux-Wera E."/>
            <person name="Wolfe K.H."/>
            <person name="Butler G."/>
        </authorList>
    </citation>
    <scope>NUCLEOTIDE SEQUENCE [LARGE SCALE GENOMIC DNA]</scope>
    <source>
        <strain evidence="16 17">Co 90-125</strain>
    </source>
</reference>
<evidence type="ECO:0000259" key="15">
    <source>
        <dbReference type="PROSITE" id="PS51767"/>
    </source>
</evidence>
<evidence type="ECO:0000256" key="5">
    <source>
        <dbReference type="ARBA" id="ARBA00022525"/>
    </source>
</evidence>
<dbReference type="GO" id="GO:0004190">
    <property type="term" value="F:aspartic-type endopeptidase activity"/>
    <property type="evidence" value="ECO:0007669"/>
    <property type="project" value="UniProtKB-KW"/>
</dbReference>
<dbReference type="GeneID" id="14538550"/>
<evidence type="ECO:0000256" key="11">
    <source>
        <dbReference type="ARBA" id="ARBA00023157"/>
    </source>
</evidence>
<dbReference type="eggNOG" id="KOG1339">
    <property type="taxonomic scope" value="Eukaryota"/>
</dbReference>
<evidence type="ECO:0000256" key="12">
    <source>
        <dbReference type="PIRSR" id="PIRSR601461-2"/>
    </source>
</evidence>
<feature type="domain" description="Peptidase A1" evidence="15">
    <location>
        <begin position="6"/>
        <end position="388"/>
    </location>
</feature>
<keyword evidence="6 13" id="KW-0645">Protease</keyword>
<protein>
    <recommendedName>
        <fullName evidence="4">candidapepsin</fullName>
        <ecNumber evidence="4">3.4.23.24</ecNumber>
    </recommendedName>
</protein>
<evidence type="ECO:0000256" key="1">
    <source>
        <dbReference type="ARBA" id="ARBA00001675"/>
    </source>
</evidence>
<dbReference type="PROSITE" id="PS00141">
    <property type="entry name" value="ASP_PROTEASE"/>
    <property type="match status" value="1"/>
</dbReference>
<comment type="subcellular location">
    <subcellularLocation>
        <location evidence="2">Secreted</location>
    </subcellularLocation>
</comment>
<evidence type="ECO:0000313" key="17">
    <source>
        <dbReference type="Proteomes" id="UP000005018"/>
    </source>
</evidence>
<keyword evidence="11 12" id="KW-1015">Disulfide bond</keyword>
<evidence type="ECO:0000256" key="2">
    <source>
        <dbReference type="ARBA" id="ARBA00004613"/>
    </source>
</evidence>
<feature type="compositionally biased region" description="Polar residues" evidence="14">
    <location>
        <begin position="68"/>
        <end position="77"/>
    </location>
</feature>
<dbReference type="InterPro" id="IPR001461">
    <property type="entry name" value="Aspartic_peptidase_A1"/>
</dbReference>
<name>H8X153_CANO9</name>
<dbReference type="RefSeq" id="XP_003867530.1">
    <property type="nucleotide sequence ID" value="XM_003867482.1"/>
</dbReference>
<gene>
    <name evidence="16" type="ORF">CORT_0B03850</name>
</gene>
<dbReference type="EC" id="3.4.23.24" evidence="4"/>
<feature type="disulfide bond" evidence="12">
    <location>
        <begin position="315"/>
        <end position="350"/>
    </location>
</feature>
<sequence length="459" mass="50499">MSHDVYCISYGYYSWKRDAKNVFSAGRNFAFEEDSENDENTIEERDADGSRGFIHDKRDSSSDLDSLITESPKSIESPTPGGGNLYSHESTSSSYNRASKCTSYGSFNTDNSDTFMQNDTITFNITYADGSYASGNYGRDTIKIDKFSVPDVSFAVVNESSSDIGVLGIGLPGLEVTNMDVQDSPYMYENLPMKMKSEGIINKAVYSLYLDQSDAKTGSILFGAVDHAKYEGTLETLPLVNPYSSYDYPVKFDVTVGKLAVTKKGDTVDVLTSNETAVLDSGSTLSYLRHSQKKKIADTLDAKYSYSADAYKLDCDYLDSDATLDITFGSKTIKVPISELIMQSSSGKECYLGIFDMPSQASYVILGDNVLRSAYIVYDVEDYEVHIGQVYYTDDEDIEIVQDNVPTDGGQNSTKVWTGSGRAGSGTSLDDYGNGGVRECTLTRSNLLLWLLVPLCWLL</sequence>
<evidence type="ECO:0000256" key="4">
    <source>
        <dbReference type="ARBA" id="ARBA00013207"/>
    </source>
</evidence>
<feature type="region of interest" description="Disordered" evidence="14">
    <location>
        <begin position="33"/>
        <end position="97"/>
    </location>
</feature>
<feature type="compositionally biased region" description="Polar residues" evidence="14">
    <location>
        <begin position="87"/>
        <end position="97"/>
    </location>
</feature>
<keyword evidence="8 13" id="KW-0064">Aspartyl protease</keyword>
<dbReference type="PRINTS" id="PR00792">
    <property type="entry name" value="PEPSIN"/>
</dbReference>
<dbReference type="InterPro" id="IPR033121">
    <property type="entry name" value="PEPTIDASE_A1"/>
</dbReference>
<dbReference type="PANTHER" id="PTHR47966">
    <property type="entry name" value="BETA-SITE APP-CLEAVING ENZYME, ISOFORM A-RELATED"/>
    <property type="match status" value="1"/>
</dbReference>
<dbReference type="InterPro" id="IPR001969">
    <property type="entry name" value="Aspartic_peptidase_AS"/>
</dbReference>
<keyword evidence="9 13" id="KW-0378">Hydrolase</keyword>
<evidence type="ECO:0000256" key="10">
    <source>
        <dbReference type="ARBA" id="ARBA00023145"/>
    </source>
</evidence>
<dbReference type="InterPro" id="IPR021109">
    <property type="entry name" value="Peptidase_aspartic_dom_sf"/>
</dbReference>
<organism evidence="16 17">
    <name type="scientific">Candida orthopsilosis (strain 90-125)</name>
    <name type="common">Yeast</name>
    <dbReference type="NCBI Taxonomy" id="1136231"/>
    <lineage>
        <taxon>Eukaryota</taxon>
        <taxon>Fungi</taxon>
        <taxon>Dikarya</taxon>
        <taxon>Ascomycota</taxon>
        <taxon>Saccharomycotina</taxon>
        <taxon>Pichiomycetes</taxon>
        <taxon>Debaryomycetaceae</taxon>
        <taxon>Candida/Lodderomyces clade</taxon>
        <taxon>Candida</taxon>
    </lineage>
</organism>
<evidence type="ECO:0000256" key="3">
    <source>
        <dbReference type="ARBA" id="ARBA00007447"/>
    </source>
</evidence>
<dbReference type="PROSITE" id="PS51767">
    <property type="entry name" value="PEPTIDASE_A1"/>
    <property type="match status" value="1"/>
</dbReference>
<evidence type="ECO:0000256" key="8">
    <source>
        <dbReference type="ARBA" id="ARBA00022750"/>
    </source>
</evidence>
<feature type="compositionally biased region" description="Basic and acidic residues" evidence="14">
    <location>
        <begin position="42"/>
        <end position="61"/>
    </location>
</feature>
<dbReference type="AlphaFoldDB" id="H8X153"/>
<dbReference type="Pfam" id="PF00026">
    <property type="entry name" value="Asp"/>
    <property type="match status" value="1"/>
</dbReference>
<keyword evidence="17" id="KW-1185">Reference proteome</keyword>
<dbReference type="EMBL" id="HE681720">
    <property type="protein sequence ID" value="CCG22093.1"/>
    <property type="molecule type" value="Genomic_DNA"/>
</dbReference>
<dbReference type="KEGG" id="cot:CORT_0B03850"/>
<dbReference type="InterPro" id="IPR033876">
    <property type="entry name" value="SAP-like"/>
</dbReference>
<keyword evidence="10" id="KW-0865">Zymogen</keyword>
<evidence type="ECO:0000256" key="7">
    <source>
        <dbReference type="ARBA" id="ARBA00022729"/>
    </source>
</evidence>
<proteinExistence type="inferred from homology"/>
<accession>H8X153</accession>
<comment type="similarity">
    <text evidence="3 13">Belongs to the peptidase A1 family.</text>
</comment>
<dbReference type="Gene3D" id="2.40.70.10">
    <property type="entry name" value="Acid Proteases"/>
    <property type="match status" value="2"/>
</dbReference>
<evidence type="ECO:0000256" key="9">
    <source>
        <dbReference type="ARBA" id="ARBA00022801"/>
    </source>
</evidence>